<reference evidence="3" key="1">
    <citation type="journal article" date="2015" name="Nature">
        <title>Complex archaea that bridge the gap between prokaryotes and eukaryotes.</title>
        <authorList>
            <person name="Spang A."/>
            <person name="Saw J.H."/>
            <person name="Jorgensen S.L."/>
            <person name="Zaremba-Niedzwiedzka K."/>
            <person name="Martijn J."/>
            <person name="Lind A.E."/>
            <person name="van Eijk R."/>
            <person name="Schleper C."/>
            <person name="Guy L."/>
            <person name="Ettema T.J."/>
        </authorList>
    </citation>
    <scope>NUCLEOTIDE SEQUENCE</scope>
</reference>
<feature type="transmembrane region" description="Helical" evidence="2">
    <location>
        <begin position="6"/>
        <end position="30"/>
    </location>
</feature>
<evidence type="ECO:0000256" key="1">
    <source>
        <dbReference type="SAM" id="MobiDB-lite"/>
    </source>
</evidence>
<feature type="region of interest" description="Disordered" evidence="1">
    <location>
        <begin position="65"/>
        <end position="94"/>
    </location>
</feature>
<accession>A0A0F9RH18</accession>
<proteinExistence type="predicted"/>
<keyword evidence="2" id="KW-0472">Membrane</keyword>
<protein>
    <submittedName>
        <fullName evidence="3">Uncharacterized protein</fullName>
    </submittedName>
</protein>
<name>A0A0F9RH18_9ZZZZ</name>
<organism evidence="3">
    <name type="scientific">marine sediment metagenome</name>
    <dbReference type="NCBI Taxonomy" id="412755"/>
    <lineage>
        <taxon>unclassified sequences</taxon>
        <taxon>metagenomes</taxon>
        <taxon>ecological metagenomes</taxon>
    </lineage>
</organism>
<keyword evidence="2" id="KW-1133">Transmembrane helix</keyword>
<comment type="caution">
    <text evidence="3">The sequence shown here is derived from an EMBL/GenBank/DDBJ whole genome shotgun (WGS) entry which is preliminary data.</text>
</comment>
<keyword evidence="2" id="KW-0812">Transmembrane</keyword>
<gene>
    <name evidence="3" type="ORF">LCGC14_0579090</name>
</gene>
<dbReference type="AlphaFoldDB" id="A0A0F9RH18"/>
<evidence type="ECO:0000313" key="3">
    <source>
        <dbReference type="EMBL" id="KKN55760.1"/>
    </source>
</evidence>
<evidence type="ECO:0000256" key="2">
    <source>
        <dbReference type="SAM" id="Phobius"/>
    </source>
</evidence>
<sequence>MNPIILFFSIFTGLLILFVVVLLMVILLSVTRITETNKQLMILVAGEKSAKPELLRALVASQKPPQKNLKGIASGKKKDKKPANSNYTLEVGGN</sequence>
<dbReference type="EMBL" id="LAZR01000873">
    <property type="protein sequence ID" value="KKN55760.1"/>
    <property type="molecule type" value="Genomic_DNA"/>
</dbReference>